<dbReference type="GO" id="GO:0016020">
    <property type="term" value="C:membrane"/>
    <property type="evidence" value="ECO:0007669"/>
    <property type="project" value="TreeGrafter"/>
</dbReference>
<dbReference type="PANTHER" id="PTHR43798">
    <property type="entry name" value="MONOACYLGLYCEROL LIPASE"/>
    <property type="match status" value="1"/>
</dbReference>
<proteinExistence type="predicted"/>
<dbReference type="EMBL" id="BJUV01000009">
    <property type="protein sequence ID" value="GEK82933.1"/>
    <property type="molecule type" value="Genomic_DNA"/>
</dbReference>
<dbReference type="EMBL" id="JACGWW010000002">
    <property type="protein sequence ID" value="MBA8813279.1"/>
    <property type="molecule type" value="Genomic_DNA"/>
</dbReference>
<feature type="compositionally biased region" description="Basic and acidic residues" evidence="1">
    <location>
        <begin position="15"/>
        <end position="29"/>
    </location>
</feature>
<evidence type="ECO:0000313" key="5">
    <source>
        <dbReference type="Proteomes" id="UP000321154"/>
    </source>
</evidence>
<dbReference type="PRINTS" id="PR00412">
    <property type="entry name" value="EPOXHYDRLASE"/>
</dbReference>
<evidence type="ECO:0000259" key="2">
    <source>
        <dbReference type="Pfam" id="PF00561"/>
    </source>
</evidence>
<name>A0A7W3JI44_9MICO</name>
<dbReference type="Gene3D" id="3.40.50.1820">
    <property type="entry name" value="alpha/beta hydrolase"/>
    <property type="match status" value="1"/>
</dbReference>
<dbReference type="AlphaFoldDB" id="A0A7W3JI44"/>
<dbReference type="OrthoDB" id="27092at2"/>
<dbReference type="Proteomes" id="UP000522688">
    <property type="component" value="Unassembled WGS sequence"/>
</dbReference>
<dbReference type="RefSeq" id="WP_146854066.1">
    <property type="nucleotide sequence ID" value="NZ_BAAAHR010000001.1"/>
</dbReference>
<dbReference type="InterPro" id="IPR050266">
    <property type="entry name" value="AB_hydrolase_sf"/>
</dbReference>
<comment type="caution">
    <text evidence="4">The sequence shown here is derived from an EMBL/GenBank/DDBJ whole genome shotgun (WGS) entry which is preliminary data.</text>
</comment>
<dbReference type="InterPro" id="IPR029058">
    <property type="entry name" value="AB_hydrolase_fold"/>
</dbReference>
<dbReference type="SUPFAM" id="SSF53474">
    <property type="entry name" value="alpha/beta-Hydrolases"/>
    <property type="match status" value="1"/>
</dbReference>
<evidence type="ECO:0000313" key="4">
    <source>
        <dbReference type="EMBL" id="MBA8813279.1"/>
    </source>
</evidence>
<reference evidence="3 5" key="1">
    <citation type="submission" date="2019-07" db="EMBL/GenBank/DDBJ databases">
        <title>Whole genome shotgun sequence of Frigoribacterium faeni NBRC 103066.</title>
        <authorList>
            <person name="Hosoyama A."/>
            <person name="Uohara A."/>
            <person name="Ohji S."/>
            <person name="Ichikawa N."/>
        </authorList>
    </citation>
    <scope>NUCLEOTIDE SEQUENCE [LARGE SCALE GENOMIC DNA]</scope>
    <source>
        <strain evidence="3 5">NBRC 103066</strain>
    </source>
</reference>
<dbReference type="InterPro" id="IPR000073">
    <property type="entry name" value="AB_hydrolase_1"/>
</dbReference>
<dbReference type="PANTHER" id="PTHR43798:SF33">
    <property type="entry name" value="HYDROLASE, PUTATIVE (AFU_ORTHOLOGUE AFUA_2G14860)-RELATED"/>
    <property type="match status" value="1"/>
</dbReference>
<dbReference type="Pfam" id="PF00561">
    <property type="entry name" value="Abhydrolase_1"/>
    <property type="match status" value="1"/>
</dbReference>
<feature type="region of interest" description="Disordered" evidence="1">
    <location>
        <begin position="1"/>
        <end position="32"/>
    </location>
</feature>
<dbReference type="GO" id="GO:0016787">
    <property type="term" value="F:hydrolase activity"/>
    <property type="evidence" value="ECO:0007669"/>
    <property type="project" value="UniProtKB-KW"/>
</dbReference>
<protein>
    <submittedName>
        <fullName evidence="3">Alpha/beta hydrolase</fullName>
    </submittedName>
    <submittedName>
        <fullName evidence="4">Pimeloyl-ACP methyl ester carboxylesterase</fullName>
    </submittedName>
</protein>
<accession>A0A7W3JI44</accession>
<organism evidence="4 6">
    <name type="scientific">Frigoribacterium faeni</name>
    <dbReference type="NCBI Taxonomy" id="145483"/>
    <lineage>
        <taxon>Bacteria</taxon>
        <taxon>Bacillati</taxon>
        <taxon>Actinomycetota</taxon>
        <taxon>Actinomycetes</taxon>
        <taxon>Micrococcales</taxon>
        <taxon>Microbacteriaceae</taxon>
        <taxon>Frigoribacterium</taxon>
    </lineage>
</organism>
<feature type="domain" description="AB hydrolase-1" evidence="2">
    <location>
        <begin position="65"/>
        <end position="309"/>
    </location>
</feature>
<dbReference type="InterPro" id="IPR000639">
    <property type="entry name" value="Epox_hydrolase-like"/>
</dbReference>
<keyword evidence="3" id="KW-0378">Hydrolase</keyword>
<evidence type="ECO:0000313" key="6">
    <source>
        <dbReference type="Proteomes" id="UP000522688"/>
    </source>
</evidence>
<evidence type="ECO:0000313" key="3">
    <source>
        <dbReference type="EMBL" id="GEK82933.1"/>
    </source>
</evidence>
<gene>
    <name evidence="4" type="ORF">FB463_001528</name>
    <name evidence="3" type="ORF">FFA01_12420</name>
</gene>
<reference evidence="4 6" key="2">
    <citation type="submission" date="2020-07" db="EMBL/GenBank/DDBJ databases">
        <title>Sequencing the genomes of 1000 actinobacteria strains.</title>
        <authorList>
            <person name="Klenk H.-P."/>
        </authorList>
    </citation>
    <scope>NUCLEOTIDE SEQUENCE [LARGE SCALE GENOMIC DNA]</scope>
    <source>
        <strain evidence="4 6">DSM 10309</strain>
    </source>
</reference>
<sequence>MRRGQGTGDAAETTAGHDDYAPFGLERDPSTSGLVRQTVETASGRTVVHHRPGADGRSAGRRATVFLHGAAGSWTTWTPFLRAARSIDVEVARPVLIDLPGWGASPEPRPGLDVDSAAAVVVEVTEALGVTEFDLVGHSMGAFVGLHLAALRPDLVLSVSIVSGTTFSALDAVAHPGRGLLRLPAFTLLRAGFGALPRASSALLRGAARVGLLRALSAPVFRHVGRVPRSVLDSFVAELRPRGFLAASRSGRTYDTDLWRGIECDVAAAGGADDVFARPSDLDRLREVVPHARTTLLADCGHFAHVERPFETLRFLGWSA</sequence>
<keyword evidence="5" id="KW-1185">Reference proteome</keyword>
<evidence type="ECO:0000256" key="1">
    <source>
        <dbReference type="SAM" id="MobiDB-lite"/>
    </source>
</evidence>
<dbReference type="Proteomes" id="UP000321154">
    <property type="component" value="Unassembled WGS sequence"/>
</dbReference>